<dbReference type="InterPro" id="IPR016181">
    <property type="entry name" value="Acyl_CoA_acyltransferase"/>
</dbReference>
<dbReference type="OrthoDB" id="120213at2157"/>
<dbReference type="GO" id="GO:1990189">
    <property type="term" value="F:protein N-terminal-serine acetyltransferase activity"/>
    <property type="evidence" value="ECO:0007669"/>
    <property type="project" value="TreeGrafter"/>
</dbReference>
<dbReference type="InterPro" id="IPR000182">
    <property type="entry name" value="GNAT_dom"/>
</dbReference>
<dbReference type="STRING" id="1202768.SAMN05216285_3720"/>
<sequence>MSIFPAEMESERLRYERLHPETVDPFELYEHARADAPDIEAITEYVTWDPYENPKDAFDWVAECGERFEAGEDAIYVLQPMEGDRAGELAGLAGLEPDWDRRLGTLGVWLRTPFWGRGYSGERAGRLLELAFDWLDLDVVAVTHDPDNENSRRAIESYVERFGGRKEGRIRNDIVVDGQPRDSIRYSISREEWERNRSP</sequence>
<dbReference type="SUPFAM" id="SSF55729">
    <property type="entry name" value="Acyl-CoA N-acyltransferases (Nat)"/>
    <property type="match status" value="1"/>
</dbReference>
<evidence type="ECO:0000313" key="2">
    <source>
        <dbReference type="EMBL" id="SEW27908.1"/>
    </source>
</evidence>
<dbReference type="Proteomes" id="UP000183275">
    <property type="component" value="Unassembled WGS sequence"/>
</dbReference>
<dbReference type="Pfam" id="PF13302">
    <property type="entry name" value="Acetyltransf_3"/>
    <property type="match status" value="1"/>
</dbReference>
<dbReference type="RefSeq" id="WP_049991911.1">
    <property type="nucleotide sequence ID" value="NZ_FOIS01000004.1"/>
</dbReference>
<organism evidence="2 3">
    <name type="scientific">Natrinema salifodinae</name>
    <dbReference type="NCBI Taxonomy" id="1202768"/>
    <lineage>
        <taxon>Archaea</taxon>
        <taxon>Methanobacteriati</taxon>
        <taxon>Methanobacteriota</taxon>
        <taxon>Stenosarchaea group</taxon>
        <taxon>Halobacteria</taxon>
        <taxon>Halobacteriales</taxon>
        <taxon>Natrialbaceae</taxon>
        <taxon>Natrinema</taxon>
    </lineage>
</organism>
<dbReference type="PROSITE" id="PS51186">
    <property type="entry name" value="GNAT"/>
    <property type="match status" value="1"/>
</dbReference>
<dbReference type="GO" id="GO:0008999">
    <property type="term" value="F:protein-N-terminal-alanine acetyltransferase activity"/>
    <property type="evidence" value="ECO:0007669"/>
    <property type="project" value="TreeGrafter"/>
</dbReference>
<keyword evidence="3" id="KW-1185">Reference proteome</keyword>
<dbReference type="eggNOG" id="arCOG00842">
    <property type="taxonomic scope" value="Archaea"/>
</dbReference>
<evidence type="ECO:0000313" key="3">
    <source>
        <dbReference type="Proteomes" id="UP000183275"/>
    </source>
</evidence>
<dbReference type="EMBL" id="FOIS01000004">
    <property type="protein sequence ID" value="SEW27908.1"/>
    <property type="molecule type" value="Genomic_DNA"/>
</dbReference>
<keyword evidence="2" id="KW-0808">Transferase</keyword>
<reference evidence="3" key="1">
    <citation type="submission" date="2016-10" db="EMBL/GenBank/DDBJ databases">
        <authorList>
            <person name="Varghese N."/>
        </authorList>
    </citation>
    <scope>NUCLEOTIDE SEQUENCE [LARGE SCALE GENOMIC DNA]</scope>
    <source>
        <strain evidence="3">CGMCC 1.12284</strain>
    </source>
</reference>
<protein>
    <submittedName>
        <fullName evidence="2">Protein N-acetyltransferase, RimJ/RimL family</fullName>
    </submittedName>
</protein>
<evidence type="ECO:0000259" key="1">
    <source>
        <dbReference type="PROSITE" id="PS51186"/>
    </source>
</evidence>
<name>A0A1I0QKX9_9EURY</name>
<accession>A0A1I0QKX9</accession>
<dbReference type="GO" id="GO:0005737">
    <property type="term" value="C:cytoplasm"/>
    <property type="evidence" value="ECO:0007669"/>
    <property type="project" value="TreeGrafter"/>
</dbReference>
<gene>
    <name evidence="2" type="ORF">SAMN05216285_3720</name>
</gene>
<dbReference type="AlphaFoldDB" id="A0A1I0QKX9"/>
<dbReference type="PANTHER" id="PTHR43441">
    <property type="entry name" value="RIBOSOMAL-PROTEIN-SERINE ACETYLTRANSFERASE"/>
    <property type="match status" value="1"/>
</dbReference>
<dbReference type="Gene3D" id="3.40.630.30">
    <property type="match status" value="1"/>
</dbReference>
<dbReference type="InterPro" id="IPR051908">
    <property type="entry name" value="Ribosomal_N-acetyltransferase"/>
</dbReference>
<feature type="domain" description="N-acetyltransferase" evidence="1">
    <location>
        <begin position="37"/>
        <end position="191"/>
    </location>
</feature>
<proteinExistence type="predicted"/>
<dbReference type="PANTHER" id="PTHR43441:SF2">
    <property type="entry name" value="FAMILY ACETYLTRANSFERASE, PUTATIVE (AFU_ORTHOLOGUE AFUA_7G00850)-RELATED"/>
    <property type="match status" value="1"/>
</dbReference>